<accession>A0A562ZHK1</accession>
<keyword evidence="2" id="KW-1185">Reference proteome</keyword>
<dbReference type="InterPro" id="IPR009003">
    <property type="entry name" value="Peptidase_S1_PA"/>
</dbReference>
<dbReference type="Gene3D" id="2.40.10.10">
    <property type="entry name" value="Trypsin-like serine proteases"/>
    <property type="match status" value="2"/>
</dbReference>
<name>A0A562ZHK1_9BURK</name>
<evidence type="ECO:0008006" key="3">
    <source>
        <dbReference type="Google" id="ProtNLM"/>
    </source>
</evidence>
<evidence type="ECO:0000313" key="2">
    <source>
        <dbReference type="Proteomes" id="UP000318199"/>
    </source>
</evidence>
<gene>
    <name evidence="1" type="ORF">FN976_25730</name>
</gene>
<comment type="caution">
    <text evidence="1">The sequence shown here is derived from an EMBL/GenBank/DDBJ whole genome shotgun (WGS) entry which is preliminary data.</text>
</comment>
<protein>
    <recommendedName>
        <fullName evidence="3">Trypsin-like peptidase domain-containing protein</fullName>
    </recommendedName>
</protein>
<organism evidence="1 2">
    <name type="scientific">Caenimonas sedimenti</name>
    <dbReference type="NCBI Taxonomy" id="2596921"/>
    <lineage>
        <taxon>Bacteria</taxon>
        <taxon>Pseudomonadati</taxon>
        <taxon>Pseudomonadota</taxon>
        <taxon>Betaproteobacteria</taxon>
        <taxon>Burkholderiales</taxon>
        <taxon>Comamonadaceae</taxon>
        <taxon>Caenimonas</taxon>
    </lineage>
</organism>
<reference evidence="1 2" key="1">
    <citation type="submission" date="2019-07" db="EMBL/GenBank/DDBJ databases">
        <title>Caenimonas sedimenti sp. nov., isolated from activated sludge.</title>
        <authorList>
            <person name="Xu J."/>
        </authorList>
    </citation>
    <scope>NUCLEOTIDE SEQUENCE [LARGE SCALE GENOMIC DNA]</scope>
    <source>
        <strain evidence="1 2">HX-9-20</strain>
    </source>
</reference>
<dbReference type="RefSeq" id="WP_186511192.1">
    <property type="nucleotide sequence ID" value="NZ_VOBQ01000023.1"/>
</dbReference>
<dbReference type="InterPro" id="IPR043504">
    <property type="entry name" value="Peptidase_S1_PA_chymotrypsin"/>
</dbReference>
<dbReference type="EMBL" id="VOBQ01000023">
    <property type="protein sequence ID" value="TWO67788.1"/>
    <property type="molecule type" value="Genomic_DNA"/>
</dbReference>
<dbReference type="AlphaFoldDB" id="A0A562ZHK1"/>
<sequence>MGSQPEPEGVPLDLLEAKRELSQRRLASSTMPPRVWVKKVRVEDAVRQSDNHLHAVGVGRKIVAGKPTETLCVRLYVTQKVARGLLPSRSQLPASIAGLPTDVVEAAPAFLAAQHKCTHRRLLEQRPAQGGISGAHASIQAGTLGARCISRKAEEQGMWFVLGNCHTLADFGAAPTGSPILQPSSNDGGTVEANLFAELHRFVPLLEGAERANQVDAAIAKLSSQASMDTGVCTAGQIQGTAIASNGMLVQKHGRTTGITVGVVDDASVDTIIPLDRENPTKVALFVDQIRILPRVALFAQPGDSGSLILHKPGNAALGLLFACPDNGSYAYASPIRAVLDSLEIDLG</sequence>
<evidence type="ECO:0000313" key="1">
    <source>
        <dbReference type="EMBL" id="TWO67788.1"/>
    </source>
</evidence>
<dbReference type="SUPFAM" id="SSF50494">
    <property type="entry name" value="Trypsin-like serine proteases"/>
    <property type="match status" value="1"/>
</dbReference>
<proteinExistence type="predicted"/>
<dbReference type="Proteomes" id="UP000318199">
    <property type="component" value="Unassembled WGS sequence"/>
</dbReference>